<dbReference type="KEGG" id="rhoz:GXP67_35525"/>
<dbReference type="InterPro" id="IPR054343">
    <property type="entry name" value="TY-Chap_M"/>
</dbReference>
<dbReference type="EMBL" id="CP048222">
    <property type="protein sequence ID" value="QHT71604.1"/>
    <property type="molecule type" value="Genomic_DNA"/>
</dbReference>
<keyword evidence="3" id="KW-1185">Reference proteome</keyword>
<gene>
    <name evidence="2" type="ORF">GXP67_35525</name>
</gene>
<feature type="domain" description="TY-Chap central" evidence="1">
    <location>
        <begin position="19"/>
        <end position="141"/>
    </location>
</feature>
<organism evidence="2 3">
    <name type="scientific">Rhodocytophaga rosea</name>
    <dbReference type="NCBI Taxonomy" id="2704465"/>
    <lineage>
        <taxon>Bacteria</taxon>
        <taxon>Pseudomonadati</taxon>
        <taxon>Bacteroidota</taxon>
        <taxon>Cytophagia</taxon>
        <taxon>Cytophagales</taxon>
        <taxon>Rhodocytophagaceae</taxon>
        <taxon>Rhodocytophaga</taxon>
    </lineage>
</organism>
<evidence type="ECO:0000313" key="3">
    <source>
        <dbReference type="Proteomes" id="UP000480178"/>
    </source>
</evidence>
<dbReference type="RefSeq" id="WP_162447539.1">
    <property type="nucleotide sequence ID" value="NZ_CP048222.1"/>
</dbReference>
<protein>
    <submittedName>
        <fullName evidence="2">YbjN domain-containing protein</fullName>
    </submittedName>
</protein>
<dbReference type="SUPFAM" id="SSF69635">
    <property type="entry name" value="Type III secretory system chaperone-like"/>
    <property type="match status" value="1"/>
</dbReference>
<name>A0A6C0GUW9_9BACT</name>
<proteinExistence type="predicted"/>
<reference evidence="2 3" key="1">
    <citation type="submission" date="2020-01" db="EMBL/GenBank/DDBJ databases">
        <authorList>
            <person name="Kim M.K."/>
        </authorList>
    </citation>
    <scope>NUCLEOTIDE SEQUENCE [LARGE SCALE GENOMIC DNA]</scope>
    <source>
        <strain evidence="2 3">172606-1</strain>
    </source>
</reference>
<sequence length="149" mass="16562">MPKFAILKNGVNESLVTSVQQKVTDYLGRLFETHELVTVEGISAFTYGTVQIEVQVVAWHSEDVLVKVFSYVCEDVKLTQELAEELLRLNATTSFGSFGITFDSNVIFSYSLAGANLDFNEFAAAIQTVATIADDYDEKLKELRSFQTA</sequence>
<accession>A0A6C0GUW9</accession>
<dbReference type="CDD" id="cd17036">
    <property type="entry name" value="T3SC_YbjN-like_1"/>
    <property type="match status" value="1"/>
</dbReference>
<dbReference type="AlphaFoldDB" id="A0A6C0GUW9"/>
<dbReference type="Pfam" id="PF22551">
    <property type="entry name" value="TY-Chap1"/>
    <property type="match status" value="1"/>
</dbReference>
<dbReference type="Proteomes" id="UP000480178">
    <property type="component" value="Chromosome"/>
</dbReference>
<dbReference type="Gene3D" id="3.30.1460.10">
    <property type="match status" value="1"/>
</dbReference>
<evidence type="ECO:0000259" key="1">
    <source>
        <dbReference type="Pfam" id="PF22551"/>
    </source>
</evidence>
<evidence type="ECO:0000313" key="2">
    <source>
        <dbReference type="EMBL" id="QHT71604.1"/>
    </source>
</evidence>